<dbReference type="PANTHER" id="PTHR24223:SF330">
    <property type="entry name" value="ATP-BINDING CASSETTE SUB-FAMILY C MEMBER 10"/>
    <property type="match status" value="1"/>
</dbReference>
<keyword evidence="2" id="KW-0067">ATP-binding</keyword>
<gene>
    <name evidence="3" type="ORF">GUJ93_ZPchr0012g19449</name>
</gene>
<reference evidence="3" key="1">
    <citation type="journal article" date="2021" name="bioRxiv">
        <title>Whole Genome Assembly and Annotation of Northern Wild Rice, Zizania palustris L., Supports a Whole Genome Duplication in the Zizania Genus.</title>
        <authorList>
            <person name="Haas M."/>
            <person name="Kono T."/>
            <person name="Macchietto M."/>
            <person name="Millas R."/>
            <person name="McGilp L."/>
            <person name="Shao M."/>
            <person name="Duquette J."/>
            <person name="Hirsch C.N."/>
            <person name="Kimball J."/>
        </authorList>
    </citation>
    <scope>NUCLEOTIDE SEQUENCE</scope>
    <source>
        <tissue evidence="3">Fresh leaf tissue</tissue>
    </source>
</reference>
<evidence type="ECO:0000256" key="2">
    <source>
        <dbReference type="ARBA" id="ARBA00022840"/>
    </source>
</evidence>
<comment type="caution">
    <text evidence="3">The sequence shown here is derived from an EMBL/GenBank/DDBJ whole genome shotgun (WGS) entry which is preliminary data.</text>
</comment>
<proteinExistence type="predicted"/>
<reference evidence="3" key="2">
    <citation type="submission" date="2021-02" db="EMBL/GenBank/DDBJ databases">
        <authorList>
            <person name="Kimball J.A."/>
            <person name="Haas M.W."/>
            <person name="Macchietto M."/>
            <person name="Kono T."/>
            <person name="Duquette J."/>
            <person name="Shao M."/>
        </authorList>
    </citation>
    <scope>NUCLEOTIDE SEQUENCE</scope>
    <source>
        <tissue evidence="3">Fresh leaf tissue</tissue>
    </source>
</reference>
<keyword evidence="1" id="KW-0547">Nucleotide-binding</keyword>
<accession>A0A8J6BRC8</accession>
<sequence length="151" mass="17248">MLTFKFVNPMMDIGITRQLDFTDLLELPAELRAASCYDKLLSSWNVEHQHHHADSSLLRAMSYAYGWTYLRLGLLKVINDSLGFVSPLLLNKFIKFLQKGSSGMDGYILAISLGLTSIIKSFLDSQYSFRLSKLKLILRSSIMGIVYRKYI</sequence>
<dbReference type="GO" id="GO:0016020">
    <property type="term" value="C:membrane"/>
    <property type="evidence" value="ECO:0007669"/>
    <property type="project" value="TreeGrafter"/>
</dbReference>
<dbReference type="GO" id="GO:0042626">
    <property type="term" value="F:ATPase-coupled transmembrane transporter activity"/>
    <property type="evidence" value="ECO:0007669"/>
    <property type="project" value="TreeGrafter"/>
</dbReference>
<name>A0A8J6BRC8_ZIZPA</name>
<dbReference type="PANTHER" id="PTHR24223">
    <property type="entry name" value="ATP-BINDING CASSETTE SUB-FAMILY C"/>
    <property type="match status" value="1"/>
</dbReference>
<evidence type="ECO:0000313" key="3">
    <source>
        <dbReference type="EMBL" id="KAG8093777.1"/>
    </source>
</evidence>
<dbReference type="GO" id="GO:0005524">
    <property type="term" value="F:ATP binding"/>
    <property type="evidence" value="ECO:0007669"/>
    <property type="project" value="UniProtKB-KW"/>
</dbReference>
<dbReference type="Proteomes" id="UP000729402">
    <property type="component" value="Unassembled WGS sequence"/>
</dbReference>
<dbReference type="OrthoDB" id="1921539at2759"/>
<evidence type="ECO:0000256" key="1">
    <source>
        <dbReference type="ARBA" id="ARBA00022741"/>
    </source>
</evidence>
<dbReference type="EMBL" id="JAAALK010000080">
    <property type="protein sequence ID" value="KAG8093777.1"/>
    <property type="molecule type" value="Genomic_DNA"/>
</dbReference>
<keyword evidence="4" id="KW-1185">Reference proteome</keyword>
<dbReference type="AlphaFoldDB" id="A0A8J6BRC8"/>
<evidence type="ECO:0000313" key="4">
    <source>
        <dbReference type="Proteomes" id="UP000729402"/>
    </source>
</evidence>
<organism evidence="3 4">
    <name type="scientific">Zizania palustris</name>
    <name type="common">Northern wild rice</name>
    <dbReference type="NCBI Taxonomy" id="103762"/>
    <lineage>
        <taxon>Eukaryota</taxon>
        <taxon>Viridiplantae</taxon>
        <taxon>Streptophyta</taxon>
        <taxon>Embryophyta</taxon>
        <taxon>Tracheophyta</taxon>
        <taxon>Spermatophyta</taxon>
        <taxon>Magnoliopsida</taxon>
        <taxon>Liliopsida</taxon>
        <taxon>Poales</taxon>
        <taxon>Poaceae</taxon>
        <taxon>BOP clade</taxon>
        <taxon>Oryzoideae</taxon>
        <taxon>Oryzeae</taxon>
        <taxon>Zizaniinae</taxon>
        <taxon>Zizania</taxon>
    </lineage>
</organism>
<dbReference type="InterPro" id="IPR050173">
    <property type="entry name" value="ABC_transporter_C-like"/>
</dbReference>
<protein>
    <recommendedName>
        <fullName evidence="5">ABC transmembrane type-1 domain-containing protein</fullName>
    </recommendedName>
</protein>
<evidence type="ECO:0008006" key="5">
    <source>
        <dbReference type="Google" id="ProtNLM"/>
    </source>
</evidence>